<evidence type="ECO:0008006" key="5">
    <source>
        <dbReference type="Google" id="ProtNLM"/>
    </source>
</evidence>
<dbReference type="HAMAP" id="MF_00312">
    <property type="entry name" value="ATP_synth_F_arch"/>
    <property type="match status" value="1"/>
</dbReference>
<comment type="similarity">
    <text evidence="1">Belongs to the V-ATPase F subunit family.</text>
</comment>
<name>A0A0F9N2E4_9ZZZZ</name>
<protein>
    <recommendedName>
        <fullName evidence="5">V-type ATP synthase subunit F</fullName>
    </recommendedName>
</protein>
<keyword evidence="2" id="KW-0813">Transport</keyword>
<evidence type="ECO:0000256" key="1">
    <source>
        <dbReference type="ARBA" id="ARBA00010148"/>
    </source>
</evidence>
<proteinExistence type="inferred from homology"/>
<dbReference type="Pfam" id="PF01990">
    <property type="entry name" value="ATP-synt_F"/>
    <property type="match status" value="1"/>
</dbReference>
<comment type="caution">
    <text evidence="4">The sequence shown here is derived from an EMBL/GenBank/DDBJ whole genome shotgun (WGS) entry which is preliminary data.</text>
</comment>
<dbReference type="InterPro" id="IPR022944">
    <property type="entry name" value="ATPase_V1-cplx_fsu_bac/arc"/>
</dbReference>
<gene>
    <name evidence="4" type="ORF">LCGC14_1019470</name>
</gene>
<dbReference type="GO" id="GO:0046961">
    <property type="term" value="F:proton-transporting ATPase activity, rotational mechanism"/>
    <property type="evidence" value="ECO:0007669"/>
    <property type="project" value="InterPro"/>
</dbReference>
<dbReference type="InterPro" id="IPR036906">
    <property type="entry name" value="ATPase_V1_fsu_sf"/>
</dbReference>
<dbReference type="InterPro" id="IPR008218">
    <property type="entry name" value="ATPase_V1-cplx_f_g_su"/>
</dbReference>
<dbReference type="Gene3D" id="3.40.50.10580">
    <property type="entry name" value="ATPase, V1 complex, subunit F"/>
    <property type="match status" value="1"/>
</dbReference>
<evidence type="ECO:0000256" key="3">
    <source>
        <dbReference type="ARBA" id="ARBA00023065"/>
    </source>
</evidence>
<keyword evidence="3" id="KW-0406">Ion transport</keyword>
<evidence type="ECO:0000256" key="2">
    <source>
        <dbReference type="ARBA" id="ARBA00022448"/>
    </source>
</evidence>
<dbReference type="SUPFAM" id="SSF159468">
    <property type="entry name" value="AtpF-like"/>
    <property type="match status" value="1"/>
</dbReference>
<dbReference type="AlphaFoldDB" id="A0A0F9N2E4"/>
<reference evidence="4" key="1">
    <citation type="journal article" date="2015" name="Nature">
        <title>Complex archaea that bridge the gap between prokaryotes and eukaryotes.</title>
        <authorList>
            <person name="Spang A."/>
            <person name="Saw J.H."/>
            <person name="Jorgensen S.L."/>
            <person name="Zaremba-Niedzwiedzka K."/>
            <person name="Martijn J."/>
            <person name="Lind A.E."/>
            <person name="van Eijk R."/>
            <person name="Schleper C."/>
            <person name="Guy L."/>
            <person name="Ettema T.J."/>
        </authorList>
    </citation>
    <scope>NUCLEOTIDE SEQUENCE</scope>
</reference>
<dbReference type="EMBL" id="LAZR01004062">
    <property type="protein sequence ID" value="KKN12144.1"/>
    <property type="molecule type" value="Genomic_DNA"/>
</dbReference>
<sequence>MNIALIADVDTINFFKLGGLEHVFEVNKTEKAEKYLRELIEKPEFTILITTDYIANKNRALINEIIEEHEFPIIISIPTLGGTSQPVTDTITELIKRKIGIELKSE</sequence>
<organism evidence="4">
    <name type="scientific">marine sediment metagenome</name>
    <dbReference type="NCBI Taxonomy" id="412755"/>
    <lineage>
        <taxon>unclassified sequences</taxon>
        <taxon>metagenomes</taxon>
        <taxon>ecological metagenomes</taxon>
    </lineage>
</organism>
<evidence type="ECO:0000313" key="4">
    <source>
        <dbReference type="EMBL" id="KKN12144.1"/>
    </source>
</evidence>
<accession>A0A0F9N2E4</accession>